<dbReference type="OrthoDB" id="5207704at2759"/>
<feature type="region of interest" description="Disordered" evidence="1">
    <location>
        <begin position="183"/>
        <end position="224"/>
    </location>
</feature>
<comment type="caution">
    <text evidence="2">The sequence shown here is derived from an EMBL/GenBank/DDBJ whole genome shotgun (WGS) entry which is preliminary data.</text>
</comment>
<sequence>MANLYLLLPQNTTTVSRSARRNPSIVRCHKSGHSRLYGADDQHDGLILARSDAPLPTDRAPSIQRWPSLEREDAFYDAKTSKPKVHVGRRLVVPDAVASCDDDDAQIAHLYNMGLLYDDADRSGDASHAADLRLDDIRHDEPIYPIRQARRRHRSTAKARGYSGPLPLNLSFADLGNDDDLARYIRSSSPSPSPLPSGDSTDHQQRTSSSSGTGTGGRSGQTSPPLRVIYELATARPSYDVDTSQTPDLMDDCLSDYDCFSDVDTDAGAAGRGLAQTEVRDTHTSDSWVLLGDDS</sequence>
<evidence type="ECO:0000313" key="3">
    <source>
        <dbReference type="Proteomes" id="UP000749293"/>
    </source>
</evidence>
<dbReference type="Proteomes" id="UP000749293">
    <property type="component" value="Unassembled WGS sequence"/>
</dbReference>
<protein>
    <submittedName>
        <fullName evidence="2">Uncharacterized protein</fullName>
    </submittedName>
</protein>
<feature type="region of interest" description="Disordered" evidence="1">
    <location>
        <begin position="272"/>
        <end position="295"/>
    </location>
</feature>
<keyword evidence="3" id="KW-1185">Reference proteome</keyword>
<organism evidence="2 3">
    <name type="scientific">Geosmithia morbida</name>
    <dbReference type="NCBI Taxonomy" id="1094350"/>
    <lineage>
        <taxon>Eukaryota</taxon>
        <taxon>Fungi</taxon>
        <taxon>Dikarya</taxon>
        <taxon>Ascomycota</taxon>
        <taxon>Pezizomycotina</taxon>
        <taxon>Sordariomycetes</taxon>
        <taxon>Hypocreomycetidae</taxon>
        <taxon>Hypocreales</taxon>
        <taxon>Bionectriaceae</taxon>
        <taxon>Geosmithia</taxon>
    </lineage>
</organism>
<evidence type="ECO:0000313" key="2">
    <source>
        <dbReference type="EMBL" id="KAF4119332.1"/>
    </source>
</evidence>
<dbReference type="EMBL" id="JAANYQ010000027">
    <property type="protein sequence ID" value="KAF4119332.1"/>
    <property type="molecule type" value="Genomic_DNA"/>
</dbReference>
<gene>
    <name evidence="2" type="ORF">GMORB2_4851</name>
</gene>
<dbReference type="GeneID" id="55971079"/>
<name>A0A9P4YPB2_9HYPO</name>
<reference evidence="2" key="1">
    <citation type="submission" date="2020-03" db="EMBL/GenBank/DDBJ databases">
        <title>Site-based positive gene gene selection in Geosmithia morbida across the United States reveals a broad range of putative effectors and factors for local host and environmental adapation.</title>
        <authorList>
            <person name="Onufrak A."/>
            <person name="Murdoch R.W."/>
            <person name="Gazis R."/>
            <person name="Huff M."/>
            <person name="Staton M."/>
            <person name="Klingeman W."/>
            <person name="Hadziabdic D."/>
        </authorList>
    </citation>
    <scope>NUCLEOTIDE SEQUENCE</scope>
    <source>
        <strain evidence="2">1262</strain>
    </source>
</reference>
<evidence type="ECO:0000256" key="1">
    <source>
        <dbReference type="SAM" id="MobiDB-lite"/>
    </source>
</evidence>
<dbReference type="RefSeq" id="XP_035317984.1">
    <property type="nucleotide sequence ID" value="XM_035466825.1"/>
</dbReference>
<accession>A0A9P4YPB2</accession>
<proteinExistence type="predicted"/>
<dbReference type="AlphaFoldDB" id="A0A9P4YPB2"/>